<feature type="binding site" evidence="6">
    <location>
        <begin position="199"/>
        <end position="200"/>
    </location>
    <ligand>
        <name>S-adenosyl-L-methionine</name>
        <dbReference type="ChEBI" id="CHEBI:59789"/>
    </ligand>
</feature>
<dbReference type="Gene3D" id="3.40.50.150">
    <property type="entry name" value="Vaccinia Virus protein VP39"/>
    <property type="match status" value="1"/>
</dbReference>
<dbReference type="PANTHER" id="PTHR24422:SF26">
    <property type="entry name" value="CHEMOTAXIS PROTEIN METHYLTRANSFERASE"/>
    <property type="match status" value="1"/>
</dbReference>
<comment type="catalytic activity">
    <reaction evidence="1 5">
        <text>L-glutamyl-[protein] + S-adenosyl-L-methionine = [protein]-L-glutamate 5-O-methyl ester + S-adenosyl-L-homocysteine</text>
        <dbReference type="Rhea" id="RHEA:24452"/>
        <dbReference type="Rhea" id="RHEA-COMP:10208"/>
        <dbReference type="Rhea" id="RHEA-COMP:10311"/>
        <dbReference type="ChEBI" id="CHEBI:29973"/>
        <dbReference type="ChEBI" id="CHEBI:57856"/>
        <dbReference type="ChEBI" id="CHEBI:59789"/>
        <dbReference type="ChEBI" id="CHEBI:82795"/>
        <dbReference type="EC" id="2.1.1.80"/>
    </reaction>
</comment>
<dbReference type="PRINTS" id="PR00996">
    <property type="entry name" value="CHERMTFRASE"/>
</dbReference>
<comment type="function">
    <text evidence="5">Methylation of the membrane-bound methyl-accepting chemotaxis proteins (MCP) to form gamma-glutamyl methyl ester residues in MCP.</text>
</comment>
<dbReference type="InterPro" id="IPR050903">
    <property type="entry name" value="Bact_Chemotaxis_MeTrfase"/>
</dbReference>
<feature type="binding site" evidence="6">
    <location>
        <position position="118"/>
    </location>
    <ligand>
        <name>S-adenosyl-L-methionine</name>
        <dbReference type="ChEBI" id="CHEBI:59789"/>
    </ligand>
</feature>
<evidence type="ECO:0000256" key="5">
    <source>
        <dbReference type="PIRNR" id="PIRNR000410"/>
    </source>
</evidence>
<dbReference type="RefSeq" id="WP_168989053.1">
    <property type="nucleotide sequence ID" value="NZ_CAWPHM010000017.1"/>
</dbReference>
<sequence>MDTDDAQLVLRESEFAQFRELIYRIAGISLADSKKPLVAGRLHKRLRHHGLGSYAEYFKLITQRDDELQTAVDLLTTNETHFFREEKHFHFLRDRVLAEHPKGRTFRVWSAASSSGQEAYSLAMLLADTLGERPWEVFGSDISTRVLDQARSGQYRMAQAHEIPQPYLRAYCLKGVGRQEGTFIMDPGIRNRVSFRQINLNERLPDVGVFDVIFLRNVLIYFQNETKRAVVSRLIERLRPGGYFVVGHSESLNGVVAGLDPVVASVYRKP</sequence>
<gene>
    <name evidence="8" type="ORF">GPA21_15600</name>
</gene>
<dbReference type="PIRSF" id="PIRSF000410">
    <property type="entry name" value="CheR"/>
    <property type="match status" value="1"/>
</dbReference>
<evidence type="ECO:0000256" key="3">
    <source>
        <dbReference type="ARBA" id="ARBA00022679"/>
    </source>
</evidence>
<dbReference type="InterPro" id="IPR000780">
    <property type="entry name" value="CheR_MeTrfase"/>
</dbReference>
<feature type="binding site" evidence="6">
    <location>
        <position position="80"/>
    </location>
    <ligand>
        <name>S-adenosyl-L-methionine</name>
        <dbReference type="ChEBI" id="CHEBI:59789"/>
    </ligand>
</feature>
<dbReference type="Pfam" id="PF03705">
    <property type="entry name" value="CheR_N"/>
    <property type="match status" value="1"/>
</dbReference>
<evidence type="ECO:0000256" key="6">
    <source>
        <dbReference type="PIRSR" id="PIRSR000410-1"/>
    </source>
</evidence>
<feature type="binding site" evidence="6">
    <location>
        <position position="78"/>
    </location>
    <ligand>
        <name>S-adenosyl-L-methionine</name>
        <dbReference type="ChEBI" id="CHEBI:59789"/>
    </ligand>
</feature>
<dbReference type="InterPro" id="IPR022641">
    <property type="entry name" value="CheR_N"/>
</dbReference>
<dbReference type="InterPro" id="IPR022642">
    <property type="entry name" value="CheR_C"/>
</dbReference>
<evidence type="ECO:0000313" key="8">
    <source>
        <dbReference type="EMBL" id="NMG04382.1"/>
    </source>
</evidence>
<dbReference type="Gene3D" id="1.10.155.10">
    <property type="entry name" value="Chemotaxis receptor methyltransferase CheR, N-terminal domain"/>
    <property type="match status" value="1"/>
</dbReference>
<dbReference type="InterPro" id="IPR029063">
    <property type="entry name" value="SAM-dependent_MTases_sf"/>
</dbReference>
<feature type="binding site" evidence="6">
    <location>
        <position position="141"/>
    </location>
    <ligand>
        <name>S-adenosyl-L-methionine</name>
        <dbReference type="ChEBI" id="CHEBI:59789"/>
    </ligand>
</feature>
<feature type="domain" description="CheR-type methyltransferase" evidence="7">
    <location>
        <begin position="3"/>
        <end position="270"/>
    </location>
</feature>
<evidence type="ECO:0000256" key="2">
    <source>
        <dbReference type="ARBA" id="ARBA00022603"/>
    </source>
</evidence>
<dbReference type="GO" id="GO:0032259">
    <property type="term" value="P:methylation"/>
    <property type="evidence" value="ECO:0007669"/>
    <property type="project" value="UniProtKB-KW"/>
</dbReference>
<dbReference type="EMBL" id="WTVM01000115">
    <property type="protein sequence ID" value="NMG04382.1"/>
    <property type="molecule type" value="Genomic_DNA"/>
</dbReference>
<feature type="binding site" evidence="6">
    <location>
        <position position="84"/>
    </location>
    <ligand>
        <name>S-adenosyl-L-methionine</name>
        <dbReference type="ChEBI" id="CHEBI:59789"/>
    </ligand>
</feature>
<dbReference type="Proteomes" id="UP000599523">
    <property type="component" value="Unassembled WGS sequence"/>
</dbReference>
<dbReference type="InterPro" id="IPR026024">
    <property type="entry name" value="Chemotaxis_MeTrfase_CheR"/>
</dbReference>
<dbReference type="InterPro" id="IPR036804">
    <property type="entry name" value="CheR_N_sf"/>
</dbReference>
<dbReference type="SUPFAM" id="SSF53335">
    <property type="entry name" value="S-adenosyl-L-methionine-dependent methyltransferases"/>
    <property type="match status" value="1"/>
</dbReference>
<evidence type="ECO:0000256" key="4">
    <source>
        <dbReference type="ARBA" id="ARBA00022691"/>
    </source>
</evidence>
<evidence type="ECO:0000313" key="9">
    <source>
        <dbReference type="Proteomes" id="UP000599523"/>
    </source>
</evidence>
<feature type="binding site" evidence="6">
    <location>
        <begin position="216"/>
        <end position="217"/>
    </location>
    <ligand>
        <name>S-adenosyl-L-methionine</name>
        <dbReference type="ChEBI" id="CHEBI:59789"/>
    </ligand>
</feature>
<evidence type="ECO:0000256" key="1">
    <source>
        <dbReference type="ARBA" id="ARBA00001541"/>
    </source>
</evidence>
<keyword evidence="9" id="KW-1185">Reference proteome</keyword>
<dbReference type="PANTHER" id="PTHR24422">
    <property type="entry name" value="CHEMOTAXIS PROTEIN METHYLTRANSFERASE"/>
    <property type="match status" value="1"/>
</dbReference>
<dbReference type="GO" id="GO:0008983">
    <property type="term" value="F:protein-glutamate O-methyltransferase activity"/>
    <property type="evidence" value="ECO:0007669"/>
    <property type="project" value="UniProtKB-EC"/>
</dbReference>
<organism evidence="8 9">
    <name type="scientific">Azoarcus taiwanensis</name>
    <dbReference type="NCBI Taxonomy" id="666964"/>
    <lineage>
        <taxon>Bacteria</taxon>
        <taxon>Pseudomonadati</taxon>
        <taxon>Pseudomonadota</taxon>
        <taxon>Betaproteobacteria</taxon>
        <taxon>Rhodocyclales</taxon>
        <taxon>Zoogloeaceae</taxon>
        <taxon>Azoarcus</taxon>
    </lineage>
</organism>
<dbReference type="EC" id="2.1.1.80" evidence="5"/>
<reference evidence="8" key="1">
    <citation type="submission" date="2019-12" db="EMBL/GenBank/DDBJ databases">
        <title>Comparative genomics gives insights into the taxonomy of the Azoarcus-Aromatoleum group and reveals separate origins of nif in the plant-associated Azoarcus and non-plant-associated Aromatoleum sub-groups.</title>
        <authorList>
            <person name="Lafos M."/>
            <person name="Maluk M."/>
            <person name="Batista M."/>
            <person name="Junghare M."/>
            <person name="Carmona M."/>
            <person name="Faoro H."/>
            <person name="Cruz L.M."/>
            <person name="Battistoni F."/>
            <person name="De Souza E."/>
            <person name="Pedrosa F."/>
            <person name="Chen W.-M."/>
            <person name="Poole P.S."/>
            <person name="Dixon R.A."/>
            <person name="James E.K."/>
        </authorList>
    </citation>
    <scope>NUCLEOTIDE SEQUENCE</scope>
    <source>
        <strain evidence="8">NSC3</strain>
    </source>
</reference>
<keyword evidence="2 5" id="KW-0489">Methyltransferase</keyword>
<comment type="caution">
    <text evidence="8">The sequence shown here is derived from an EMBL/GenBank/DDBJ whole genome shotgun (WGS) entry which is preliminary data.</text>
</comment>
<keyword evidence="4 5" id="KW-0949">S-adenosyl-L-methionine</keyword>
<keyword evidence="3 5" id="KW-0808">Transferase</keyword>
<evidence type="ECO:0000259" key="7">
    <source>
        <dbReference type="PROSITE" id="PS50123"/>
    </source>
</evidence>
<dbReference type="SUPFAM" id="SSF47757">
    <property type="entry name" value="Chemotaxis receptor methyltransferase CheR, N-terminal domain"/>
    <property type="match status" value="1"/>
</dbReference>
<accession>A0A972FFH4</accession>
<name>A0A972FFH4_9RHOO</name>
<protein>
    <recommendedName>
        <fullName evidence="5">Chemotaxis protein methyltransferase</fullName>
        <ecNumber evidence="5">2.1.1.80</ecNumber>
    </recommendedName>
</protein>
<dbReference type="CDD" id="cd02440">
    <property type="entry name" value="AdoMet_MTases"/>
    <property type="match status" value="1"/>
</dbReference>
<dbReference type="PROSITE" id="PS50123">
    <property type="entry name" value="CHER"/>
    <property type="match status" value="1"/>
</dbReference>
<dbReference type="SMART" id="SM00138">
    <property type="entry name" value="MeTrc"/>
    <property type="match status" value="1"/>
</dbReference>
<dbReference type="Pfam" id="PF01739">
    <property type="entry name" value="CheR"/>
    <property type="match status" value="1"/>
</dbReference>
<proteinExistence type="predicted"/>
<dbReference type="AlphaFoldDB" id="A0A972FFH4"/>